<keyword evidence="3" id="KW-1185">Reference proteome</keyword>
<proteinExistence type="predicted"/>
<protein>
    <submittedName>
        <fullName evidence="2">RimJ/RimL family protein N-acetyltransferase</fullName>
    </submittedName>
</protein>
<comment type="caution">
    <text evidence="2">The sequence shown here is derived from an EMBL/GenBank/DDBJ whole genome shotgun (WGS) entry which is preliminary data.</text>
</comment>
<dbReference type="PANTHER" id="PTHR43792">
    <property type="entry name" value="GNAT FAMILY, PUTATIVE (AFU_ORTHOLOGUE AFUA_3G00765)-RELATED-RELATED"/>
    <property type="match status" value="1"/>
</dbReference>
<dbReference type="CDD" id="cd04301">
    <property type="entry name" value="NAT_SF"/>
    <property type="match status" value="1"/>
</dbReference>
<gene>
    <name evidence="2" type="ORF">FHR23_000487</name>
</gene>
<organism evidence="2 3">
    <name type="scientific">Stakelama sediminis</name>
    <dbReference type="NCBI Taxonomy" id="463200"/>
    <lineage>
        <taxon>Bacteria</taxon>
        <taxon>Pseudomonadati</taxon>
        <taxon>Pseudomonadota</taxon>
        <taxon>Alphaproteobacteria</taxon>
        <taxon>Sphingomonadales</taxon>
        <taxon>Sphingomonadaceae</taxon>
        <taxon>Stakelama</taxon>
    </lineage>
</organism>
<dbReference type="RefSeq" id="WP_184001327.1">
    <property type="nucleotide sequence ID" value="NZ_BAABIF010000004.1"/>
</dbReference>
<accession>A0A840YVJ7</accession>
<dbReference type="AlphaFoldDB" id="A0A840YVJ7"/>
<feature type="domain" description="N-acetyltransferase" evidence="1">
    <location>
        <begin position="24"/>
        <end position="171"/>
    </location>
</feature>
<dbReference type="InterPro" id="IPR000182">
    <property type="entry name" value="GNAT_dom"/>
</dbReference>
<name>A0A840YVJ7_9SPHN</name>
<evidence type="ECO:0000313" key="2">
    <source>
        <dbReference type="EMBL" id="MBB5717580.1"/>
    </source>
</evidence>
<dbReference type="GO" id="GO:0016747">
    <property type="term" value="F:acyltransferase activity, transferring groups other than amino-acyl groups"/>
    <property type="evidence" value="ECO:0007669"/>
    <property type="project" value="InterPro"/>
</dbReference>
<dbReference type="Proteomes" id="UP000554342">
    <property type="component" value="Unassembled WGS sequence"/>
</dbReference>
<reference evidence="2 3" key="1">
    <citation type="submission" date="2020-08" db="EMBL/GenBank/DDBJ databases">
        <title>Genomic Encyclopedia of Type Strains, Phase IV (KMG-IV): sequencing the most valuable type-strain genomes for metagenomic binning, comparative biology and taxonomic classification.</title>
        <authorList>
            <person name="Goeker M."/>
        </authorList>
    </citation>
    <scope>NUCLEOTIDE SEQUENCE [LARGE SCALE GENOMIC DNA]</scope>
    <source>
        <strain evidence="2 3">DSM 27203</strain>
    </source>
</reference>
<dbReference type="PANTHER" id="PTHR43792:SF1">
    <property type="entry name" value="N-ACETYLTRANSFERASE DOMAIN-CONTAINING PROTEIN"/>
    <property type="match status" value="1"/>
</dbReference>
<dbReference type="Gene3D" id="3.40.630.30">
    <property type="match status" value="1"/>
</dbReference>
<dbReference type="SUPFAM" id="SSF55729">
    <property type="entry name" value="Acyl-CoA N-acyltransferases (Nat)"/>
    <property type="match status" value="1"/>
</dbReference>
<dbReference type="EMBL" id="JACIJI010000001">
    <property type="protein sequence ID" value="MBB5717580.1"/>
    <property type="molecule type" value="Genomic_DNA"/>
</dbReference>
<keyword evidence="2" id="KW-0808">Transferase</keyword>
<dbReference type="InterPro" id="IPR016181">
    <property type="entry name" value="Acyl_CoA_acyltransferase"/>
</dbReference>
<dbReference type="PROSITE" id="PS51186">
    <property type="entry name" value="GNAT"/>
    <property type="match status" value="1"/>
</dbReference>
<dbReference type="Pfam" id="PF13302">
    <property type="entry name" value="Acetyltransf_3"/>
    <property type="match status" value="1"/>
</dbReference>
<evidence type="ECO:0000259" key="1">
    <source>
        <dbReference type="PROSITE" id="PS51186"/>
    </source>
</evidence>
<sequence>MRETPVLTSQRLTLRPRRIADADALFPSFADTDLMQWWSGPPHSNVEQTRESFARHSPDWRAWAITLANADDTAIGFLAAGEKRQGNVTEIGYMLSRPYWRQGIAREAVTLLIDQIFAEGQRRIFADTDPDNLASRRLLESLGFTLEGQLRGEWETHIGIRDSVIYGLLTTDWHHPTE</sequence>
<evidence type="ECO:0000313" key="3">
    <source>
        <dbReference type="Proteomes" id="UP000554342"/>
    </source>
</evidence>
<dbReference type="InterPro" id="IPR051531">
    <property type="entry name" value="N-acetyltransferase"/>
</dbReference>